<reference evidence="7" key="1">
    <citation type="submission" date="2013-02" db="EMBL/GenBank/DDBJ databases">
        <authorList>
            <consortium name="The Broad Institute Genome Sequencing Platform"/>
            <person name="Cuomo C."/>
            <person name="Becnel J."/>
            <person name="Sanscrainte N."/>
            <person name="Walker B."/>
            <person name="Young S.K."/>
            <person name="Zeng Q."/>
            <person name="Gargeya S."/>
            <person name="Fitzgerald M."/>
            <person name="Haas B."/>
            <person name="Abouelleil A."/>
            <person name="Alvarado L."/>
            <person name="Arachchi H.M."/>
            <person name="Berlin A.M."/>
            <person name="Chapman S.B."/>
            <person name="Dewar J."/>
            <person name="Goldberg J."/>
            <person name="Griggs A."/>
            <person name="Gujja S."/>
            <person name="Hansen M."/>
            <person name="Howarth C."/>
            <person name="Imamovic A."/>
            <person name="Larimer J."/>
            <person name="McCowan C."/>
            <person name="Murphy C."/>
            <person name="Neiman D."/>
            <person name="Pearson M."/>
            <person name="Priest M."/>
            <person name="Roberts A."/>
            <person name="Saif S."/>
            <person name="Shea T."/>
            <person name="Sisk P."/>
            <person name="Sykes S."/>
            <person name="Wortman J."/>
            <person name="Nusbaum C."/>
            <person name="Birren B."/>
        </authorList>
    </citation>
    <scope>NUCLEOTIDE SEQUENCE [LARGE SCALE GENOMIC DNA]</scope>
    <source>
        <strain evidence="7">PRA339</strain>
    </source>
</reference>
<gene>
    <name evidence="6" type="ORF">H312_02281</name>
</gene>
<dbReference type="Pfam" id="PF11571">
    <property type="entry name" value="Med27"/>
    <property type="match status" value="1"/>
</dbReference>
<name>A0A059EZ29_9MICR</name>
<accession>A0A059EZ29</accession>
<keyword evidence="3" id="KW-0805">Transcription regulation</keyword>
<dbReference type="EMBL" id="KK365188">
    <property type="protein sequence ID" value="KCZ80313.1"/>
    <property type="molecule type" value="Genomic_DNA"/>
</dbReference>
<comment type="subcellular location">
    <subcellularLocation>
        <location evidence="1">Nucleus</location>
    </subcellularLocation>
</comment>
<evidence type="ECO:0000256" key="4">
    <source>
        <dbReference type="ARBA" id="ARBA00023163"/>
    </source>
</evidence>
<evidence type="ECO:0000313" key="6">
    <source>
        <dbReference type="EMBL" id="KCZ80313.1"/>
    </source>
</evidence>
<organism evidence="6 7">
    <name type="scientific">Anncaliia algerae PRA339</name>
    <dbReference type="NCBI Taxonomy" id="1288291"/>
    <lineage>
        <taxon>Eukaryota</taxon>
        <taxon>Fungi</taxon>
        <taxon>Fungi incertae sedis</taxon>
        <taxon>Microsporidia</taxon>
        <taxon>Tubulinosematoidea</taxon>
        <taxon>Tubulinosematidae</taxon>
        <taxon>Anncaliia</taxon>
    </lineage>
</organism>
<proteinExistence type="inferred from homology"/>
<dbReference type="OrthoDB" id="2200447at2759"/>
<keyword evidence="5" id="KW-0539">Nucleus</keyword>
<feature type="non-terminal residue" evidence="6">
    <location>
        <position position="1"/>
    </location>
</feature>
<evidence type="ECO:0000256" key="1">
    <source>
        <dbReference type="ARBA" id="ARBA00004123"/>
    </source>
</evidence>
<keyword evidence="7" id="KW-1185">Reference proteome</keyword>
<sequence>KKNFIKNITLREIKNENNIISCITNDNKFSIKLYNNLLIFVDTKNIKLNNILMHKINKEKKTNNIEIIEDYLNYYSNYENTKCDECLNILNNKEEYPFVKIMSDKTLYSFHDSCYSEYLNIIKIKN</sequence>
<comment type="similarity">
    <text evidence="2">Belongs to the Mediator complex subunit 27 family.</text>
</comment>
<evidence type="ECO:0000313" key="7">
    <source>
        <dbReference type="Proteomes" id="UP000030655"/>
    </source>
</evidence>
<dbReference type="InterPro" id="IPR021627">
    <property type="entry name" value="Mediator_Med27"/>
</dbReference>
<evidence type="ECO:0000256" key="2">
    <source>
        <dbReference type="ARBA" id="ARBA00008048"/>
    </source>
</evidence>
<dbReference type="Proteomes" id="UP000030655">
    <property type="component" value="Unassembled WGS sequence"/>
</dbReference>
<dbReference type="VEuPathDB" id="MicrosporidiaDB:H312_02281"/>
<reference evidence="6 7" key="2">
    <citation type="submission" date="2014-03" db="EMBL/GenBank/DDBJ databases">
        <title>The Genome Sequence of Anncaliia algerae insect isolate PRA339.</title>
        <authorList>
            <consortium name="The Broad Institute Genome Sequencing Platform"/>
            <consortium name="The Broad Institute Genome Sequencing Center for Infectious Disease"/>
            <person name="Cuomo C."/>
            <person name="Becnel J."/>
            <person name="Sanscrainte N."/>
            <person name="Walker B."/>
            <person name="Young S.K."/>
            <person name="Zeng Q."/>
            <person name="Gargeya S."/>
            <person name="Fitzgerald M."/>
            <person name="Haas B."/>
            <person name="Abouelleil A."/>
            <person name="Alvarado L."/>
            <person name="Arachchi H.M."/>
            <person name="Berlin A.M."/>
            <person name="Chapman S.B."/>
            <person name="Dewar J."/>
            <person name="Goldberg J."/>
            <person name="Griggs A."/>
            <person name="Gujja S."/>
            <person name="Hansen M."/>
            <person name="Howarth C."/>
            <person name="Imamovic A."/>
            <person name="Larimer J."/>
            <person name="McCowan C."/>
            <person name="Murphy C."/>
            <person name="Neiman D."/>
            <person name="Pearson M."/>
            <person name="Priest M."/>
            <person name="Roberts A."/>
            <person name="Saif S."/>
            <person name="Shea T."/>
            <person name="Sisk P."/>
            <person name="Sykes S."/>
            <person name="Wortman J."/>
            <person name="Nusbaum C."/>
            <person name="Birren B."/>
        </authorList>
    </citation>
    <scope>NUCLEOTIDE SEQUENCE [LARGE SCALE GENOMIC DNA]</scope>
    <source>
        <strain evidence="6 7">PRA339</strain>
    </source>
</reference>
<dbReference type="AlphaFoldDB" id="A0A059EZ29"/>
<evidence type="ECO:0000256" key="5">
    <source>
        <dbReference type="ARBA" id="ARBA00023242"/>
    </source>
</evidence>
<evidence type="ECO:0000256" key="3">
    <source>
        <dbReference type="ARBA" id="ARBA00023015"/>
    </source>
</evidence>
<protein>
    <submittedName>
        <fullName evidence="6">Uncharacterized protein</fullName>
    </submittedName>
</protein>
<keyword evidence="4" id="KW-0804">Transcription</keyword>
<dbReference type="GO" id="GO:0016592">
    <property type="term" value="C:mediator complex"/>
    <property type="evidence" value="ECO:0007669"/>
    <property type="project" value="InterPro"/>
</dbReference>
<dbReference type="HOGENOM" id="CLU_1986784_0_0_1"/>